<dbReference type="SMART" id="SM00697">
    <property type="entry name" value="DM8"/>
    <property type="match status" value="1"/>
</dbReference>
<dbReference type="InterPro" id="IPR010512">
    <property type="entry name" value="DUF1091"/>
</dbReference>
<proteinExistence type="predicted"/>
<evidence type="ECO:0000313" key="1">
    <source>
        <dbReference type="EMBL" id="KAG5666403.1"/>
    </source>
</evidence>
<protein>
    <submittedName>
        <fullName evidence="1">Uncharacterized protein</fullName>
    </submittedName>
</protein>
<keyword evidence="2" id="KW-1185">Reference proteome</keyword>
<dbReference type="Proteomes" id="UP001107558">
    <property type="component" value="Chromosome 4"/>
</dbReference>
<dbReference type="EMBL" id="JADBJN010000004">
    <property type="protein sequence ID" value="KAG5666403.1"/>
    <property type="molecule type" value="Genomic_DNA"/>
</dbReference>
<name>A0A9J6BA65_POLVA</name>
<evidence type="ECO:0000313" key="2">
    <source>
        <dbReference type="Proteomes" id="UP001107558"/>
    </source>
</evidence>
<accession>A0A9J6BA65</accession>
<gene>
    <name evidence="1" type="ORF">PVAND_014432</name>
</gene>
<sequence length="118" mass="13444">MRHIKITGHFYFKSHNYYRKVITTPQVEFCSLMKVSTSNNFLKQIIEITESVAPGVIHTCPYVGASVFNVTAPMHPLMNTFTSGEYKFIANIATQLSGKFIYNLSVEFMMNPIKDRLG</sequence>
<organism evidence="1 2">
    <name type="scientific">Polypedilum vanderplanki</name>
    <name type="common">Sleeping chironomid midge</name>
    <dbReference type="NCBI Taxonomy" id="319348"/>
    <lineage>
        <taxon>Eukaryota</taxon>
        <taxon>Metazoa</taxon>
        <taxon>Ecdysozoa</taxon>
        <taxon>Arthropoda</taxon>
        <taxon>Hexapoda</taxon>
        <taxon>Insecta</taxon>
        <taxon>Pterygota</taxon>
        <taxon>Neoptera</taxon>
        <taxon>Endopterygota</taxon>
        <taxon>Diptera</taxon>
        <taxon>Nematocera</taxon>
        <taxon>Chironomoidea</taxon>
        <taxon>Chironomidae</taxon>
        <taxon>Chironominae</taxon>
        <taxon>Polypedilum</taxon>
        <taxon>Polypedilum</taxon>
    </lineage>
</organism>
<dbReference type="AlphaFoldDB" id="A0A9J6BA65"/>
<comment type="caution">
    <text evidence="1">The sequence shown here is derived from an EMBL/GenBank/DDBJ whole genome shotgun (WGS) entry which is preliminary data.</text>
</comment>
<reference evidence="1" key="1">
    <citation type="submission" date="2021-03" db="EMBL/GenBank/DDBJ databases">
        <title>Chromosome level genome of the anhydrobiotic midge Polypedilum vanderplanki.</title>
        <authorList>
            <person name="Yoshida Y."/>
            <person name="Kikawada T."/>
            <person name="Gusev O."/>
        </authorList>
    </citation>
    <scope>NUCLEOTIDE SEQUENCE</scope>
    <source>
        <strain evidence="1">NIAS01</strain>
        <tissue evidence="1">Whole body or cell culture</tissue>
    </source>
</reference>